<dbReference type="RefSeq" id="WP_377303832.1">
    <property type="nucleotide sequence ID" value="NZ_JBHSMK010000004.1"/>
</dbReference>
<keyword evidence="4" id="KW-1185">Reference proteome</keyword>
<keyword evidence="2" id="KW-0732">Signal</keyword>
<feature type="signal peptide" evidence="2">
    <location>
        <begin position="1"/>
        <end position="18"/>
    </location>
</feature>
<dbReference type="InterPro" id="IPR021268">
    <property type="entry name" value="DUF2845"/>
</dbReference>
<comment type="caution">
    <text evidence="3">The sequence shown here is derived from an EMBL/GenBank/DDBJ whole genome shotgun (WGS) entry which is preliminary data.</text>
</comment>
<accession>A0ABW0JKT7</accession>
<evidence type="ECO:0000256" key="2">
    <source>
        <dbReference type="SAM" id="SignalP"/>
    </source>
</evidence>
<proteinExistence type="predicted"/>
<name>A0ABW0JKT7_9GAMM</name>
<feature type="region of interest" description="Disordered" evidence="1">
    <location>
        <begin position="41"/>
        <end position="65"/>
    </location>
</feature>
<feature type="compositionally biased region" description="Basic residues" evidence="1">
    <location>
        <begin position="47"/>
        <end position="62"/>
    </location>
</feature>
<reference evidence="4" key="1">
    <citation type="journal article" date="2019" name="Int. J. Syst. Evol. Microbiol.">
        <title>The Global Catalogue of Microorganisms (GCM) 10K type strain sequencing project: providing services to taxonomists for standard genome sequencing and annotation.</title>
        <authorList>
            <consortium name="The Broad Institute Genomics Platform"/>
            <consortium name="The Broad Institute Genome Sequencing Center for Infectious Disease"/>
            <person name="Wu L."/>
            <person name="Ma J."/>
        </authorList>
    </citation>
    <scope>NUCLEOTIDE SEQUENCE [LARGE SCALE GENOMIC DNA]</scope>
    <source>
        <strain evidence="4">JCM 17130</strain>
    </source>
</reference>
<evidence type="ECO:0000313" key="3">
    <source>
        <dbReference type="EMBL" id="MFC5436441.1"/>
    </source>
</evidence>
<evidence type="ECO:0000313" key="4">
    <source>
        <dbReference type="Proteomes" id="UP001596013"/>
    </source>
</evidence>
<sequence>MRVRLIVILFALSAAAQASSTLRVGNQVLTAGDSAERVTDLLGKPSSKSHKRAARHASRRGGVRIAGNDRAGEQWRYRRGDHVTVVTLVDGRVADIEDHRL</sequence>
<dbReference type="EMBL" id="JBHSMK010000004">
    <property type="protein sequence ID" value="MFC5436441.1"/>
    <property type="molecule type" value="Genomic_DNA"/>
</dbReference>
<dbReference type="Pfam" id="PF11006">
    <property type="entry name" value="DUF2845"/>
    <property type="match status" value="1"/>
</dbReference>
<dbReference type="Proteomes" id="UP001596013">
    <property type="component" value="Unassembled WGS sequence"/>
</dbReference>
<protein>
    <submittedName>
        <fullName evidence="3">DUF2845 domain-containing protein</fullName>
    </submittedName>
</protein>
<organism evidence="3 4">
    <name type="scientific">Rhodanobacter umsongensis</name>
    <dbReference type="NCBI Taxonomy" id="633153"/>
    <lineage>
        <taxon>Bacteria</taxon>
        <taxon>Pseudomonadati</taxon>
        <taxon>Pseudomonadota</taxon>
        <taxon>Gammaproteobacteria</taxon>
        <taxon>Lysobacterales</taxon>
        <taxon>Rhodanobacteraceae</taxon>
        <taxon>Rhodanobacter</taxon>
    </lineage>
</organism>
<evidence type="ECO:0000256" key="1">
    <source>
        <dbReference type="SAM" id="MobiDB-lite"/>
    </source>
</evidence>
<gene>
    <name evidence="3" type="ORF">ACFPME_07715</name>
</gene>
<feature type="chain" id="PRO_5046006745" evidence="2">
    <location>
        <begin position="19"/>
        <end position="101"/>
    </location>
</feature>